<name>A0A6A5WMG1_9PLEO</name>
<evidence type="ECO:0000256" key="1">
    <source>
        <dbReference type="SAM" id="MobiDB-lite"/>
    </source>
</evidence>
<dbReference type="Proteomes" id="UP000799779">
    <property type="component" value="Unassembled WGS sequence"/>
</dbReference>
<reference evidence="2" key="1">
    <citation type="journal article" date="2020" name="Stud. Mycol.">
        <title>101 Dothideomycetes genomes: a test case for predicting lifestyles and emergence of pathogens.</title>
        <authorList>
            <person name="Haridas S."/>
            <person name="Albert R."/>
            <person name="Binder M."/>
            <person name="Bloem J."/>
            <person name="Labutti K."/>
            <person name="Salamov A."/>
            <person name="Andreopoulos B."/>
            <person name="Baker S."/>
            <person name="Barry K."/>
            <person name="Bills G."/>
            <person name="Bluhm B."/>
            <person name="Cannon C."/>
            <person name="Castanera R."/>
            <person name="Culley D."/>
            <person name="Daum C."/>
            <person name="Ezra D."/>
            <person name="Gonzalez J."/>
            <person name="Henrissat B."/>
            <person name="Kuo A."/>
            <person name="Liang C."/>
            <person name="Lipzen A."/>
            <person name="Lutzoni F."/>
            <person name="Magnuson J."/>
            <person name="Mondo S."/>
            <person name="Nolan M."/>
            <person name="Ohm R."/>
            <person name="Pangilinan J."/>
            <person name="Park H.-J."/>
            <person name="Ramirez L."/>
            <person name="Alfaro M."/>
            <person name="Sun H."/>
            <person name="Tritt A."/>
            <person name="Yoshinaga Y."/>
            <person name="Zwiers L.-H."/>
            <person name="Turgeon B."/>
            <person name="Goodwin S."/>
            <person name="Spatafora J."/>
            <person name="Crous P."/>
            <person name="Grigoriev I."/>
        </authorList>
    </citation>
    <scope>NUCLEOTIDE SEQUENCE</scope>
    <source>
        <strain evidence="2">CBS 123094</strain>
    </source>
</reference>
<feature type="compositionally biased region" description="Basic and acidic residues" evidence="1">
    <location>
        <begin position="18"/>
        <end position="28"/>
    </location>
</feature>
<keyword evidence="3" id="KW-1185">Reference proteome</keyword>
<sequence length="269" mass="30621">MAKNRTRHHYWARLDRINRAKRDREQRRAKPYQDLVERRERLRKKYPGKWAPVYSSSDEEEEKKAPVIVKKETQQAKKTEKEPSVDTEPVNKMEKLPLLPGAKVKKLKPALKNSPAWKLPSGETKAMNGTDELPLSAPKIGVPKPILEHQVESSSSLYAPLAGRHEEPEFFSYNDIYGLNGSTYREPFENSYPMEDSPVPPPAKPAAKEGLNKEFGGPLADKTNRAGLPPDTPIIKPWGLSRKEQVGQVNRRVPKGPLRDILLDRPKKR</sequence>
<proteinExistence type="predicted"/>
<protein>
    <submittedName>
        <fullName evidence="2">Uncharacterized protein</fullName>
    </submittedName>
</protein>
<feature type="region of interest" description="Disordered" evidence="1">
    <location>
        <begin position="188"/>
        <end position="269"/>
    </location>
</feature>
<feature type="compositionally biased region" description="Basic and acidic residues" evidence="1">
    <location>
        <begin position="257"/>
        <end position="269"/>
    </location>
</feature>
<gene>
    <name evidence="2" type="ORF">P154DRAFT_574628</name>
</gene>
<dbReference type="EMBL" id="ML977580">
    <property type="protein sequence ID" value="KAF2001949.1"/>
    <property type="molecule type" value="Genomic_DNA"/>
</dbReference>
<dbReference type="AlphaFoldDB" id="A0A6A5WMG1"/>
<feature type="region of interest" description="Disordered" evidence="1">
    <location>
        <begin position="18"/>
        <end position="97"/>
    </location>
</feature>
<feature type="region of interest" description="Disordered" evidence="1">
    <location>
        <begin position="113"/>
        <end position="136"/>
    </location>
</feature>
<evidence type="ECO:0000313" key="2">
    <source>
        <dbReference type="EMBL" id="KAF2001949.1"/>
    </source>
</evidence>
<evidence type="ECO:0000313" key="3">
    <source>
        <dbReference type="Proteomes" id="UP000799779"/>
    </source>
</evidence>
<feature type="compositionally biased region" description="Basic and acidic residues" evidence="1">
    <location>
        <begin position="62"/>
        <end position="95"/>
    </location>
</feature>
<accession>A0A6A5WMG1</accession>
<organism evidence="2 3">
    <name type="scientific">Amniculicola lignicola CBS 123094</name>
    <dbReference type="NCBI Taxonomy" id="1392246"/>
    <lineage>
        <taxon>Eukaryota</taxon>
        <taxon>Fungi</taxon>
        <taxon>Dikarya</taxon>
        <taxon>Ascomycota</taxon>
        <taxon>Pezizomycotina</taxon>
        <taxon>Dothideomycetes</taxon>
        <taxon>Pleosporomycetidae</taxon>
        <taxon>Pleosporales</taxon>
        <taxon>Amniculicolaceae</taxon>
        <taxon>Amniculicola</taxon>
    </lineage>
</organism>